<feature type="region of interest" description="Disordered" evidence="1">
    <location>
        <begin position="1"/>
        <end position="45"/>
    </location>
</feature>
<keyword evidence="3" id="KW-1185">Reference proteome</keyword>
<dbReference type="OMA" id="EKPHILP"/>
<reference evidence="2" key="1">
    <citation type="submission" date="2022-11" db="UniProtKB">
        <authorList>
            <consortium name="EnsemblMetazoa"/>
        </authorList>
    </citation>
    <scope>IDENTIFICATION</scope>
</reference>
<dbReference type="OrthoDB" id="10032694at2759"/>
<dbReference type="Proteomes" id="UP000887568">
    <property type="component" value="Unplaced"/>
</dbReference>
<evidence type="ECO:0000313" key="2">
    <source>
        <dbReference type="EnsemblMetazoa" id="XP_038063007.1"/>
    </source>
</evidence>
<name>A0A914AH11_PATMI</name>
<accession>A0A914AH11</accession>
<feature type="compositionally biased region" description="Polar residues" evidence="1">
    <location>
        <begin position="1"/>
        <end position="15"/>
    </location>
</feature>
<organism evidence="2 3">
    <name type="scientific">Patiria miniata</name>
    <name type="common">Bat star</name>
    <name type="synonym">Asterina miniata</name>
    <dbReference type="NCBI Taxonomy" id="46514"/>
    <lineage>
        <taxon>Eukaryota</taxon>
        <taxon>Metazoa</taxon>
        <taxon>Echinodermata</taxon>
        <taxon>Eleutherozoa</taxon>
        <taxon>Asterozoa</taxon>
        <taxon>Asteroidea</taxon>
        <taxon>Valvatacea</taxon>
        <taxon>Valvatida</taxon>
        <taxon>Asterinidae</taxon>
        <taxon>Patiria</taxon>
    </lineage>
</organism>
<dbReference type="InterPro" id="IPR009689">
    <property type="entry name" value="DUF1280"/>
</dbReference>
<proteinExistence type="predicted"/>
<dbReference type="EnsemblMetazoa" id="XM_038207079.1">
    <property type="protein sequence ID" value="XP_038063007.1"/>
    <property type="gene ID" value="LOC119733691"/>
</dbReference>
<dbReference type="GeneID" id="119733691"/>
<dbReference type="RefSeq" id="XP_038063007.1">
    <property type="nucleotide sequence ID" value="XM_038207079.1"/>
</dbReference>
<dbReference type="Pfam" id="PF06918">
    <property type="entry name" value="DUF1280"/>
    <property type="match status" value="1"/>
</dbReference>
<dbReference type="AlphaFoldDB" id="A0A914AH11"/>
<protein>
    <submittedName>
        <fullName evidence="2">Uncharacterized protein</fullName>
    </submittedName>
</protein>
<evidence type="ECO:0000313" key="3">
    <source>
        <dbReference type="Proteomes" id="UP000887568"/>
    </source>
</evidence>
<evidence type="ECO:0000256" key="1">
    <source>
        <dbReference type="SAM" id="MobiDB-lite"/>
    </source>
</evidence>
<sequence length="833" mass="94434">MRSSLLDQTNNSSLGYTYIPPPMFTDADTEADTEERDTGGCITAPPRRKLRSTSGFLPGNPEKPHILPRICIICNKKKRWSSNKRTRKTVIDKLSQCQTLTAGKLLEAARLDNLTVICHNCTQIGRLSQLVDHDCSPNSTPDHKVTIVEAPKSSLLPQDDKAAQITNAARILKELASNHKVGTQIPSEVEEATDKWMCHKLKQDKSLVTIKTGGRPTYIQRVVMSQRSDDKSSKCLASSGMTTEKSMAMMRDCSLAWNQLRKLRRYMSGANIPSERAMRKTQKMLLKDNLAGETIKLFFNTNAADGINGMKLKETPFVYVKDIGAMILDYLDRHDQQGTLTWHNGVIPANEIWIKVGGDKGGNSFKMDFQIVNVAHPNSIKNTVVFSCFEATDSMANIRRALPPIFEQLSVLSTLKWRGRSLRVFLFGDYELLNKVYGICGCNARYCCVYCLASKKTMQLPIAERGPCLPRNLQNIREHHQLFLEDGARPSRAKDVSYSIVNPSLIPIETDHVIIPTLHISLGVYKKLFDLLERACHDLDVKLFQLRVTSQDHEEGTNFDDQIAAEIQRQNKIQQDLTEKRSALEQAEEELPLYALRNNCDKMDEAFRDTATSVFKLRADIRDLEQDALSAKLTYATGPIASALDRVLHDHKVQRQAYHGKAFVGNHVNKCCEPKLIDALTKVPPEELERQLTDDMSLAAQERLRRQAFQHRANFREVFLKFADVHKGINHALALTDEDVLRIDVSIRELLRTYRQLFPEERITPKLHLLEDHAVDQLQRFRVGLGLLNEQGGELIHAEFNRIGRVVQGMRDDLDRLMAVMRRHHVSTCPEVL</sequence>
<dbReference type="PANTHER" id="PTHR31424">
    <property type="entry name" value="PROTEIN CBG23806"/>
    <property type="match status" value="1"/>
</dbReference>